<evidence type="ECO:0000313" key="1">
    <source>
        <dbReference type="EMBL" id="CAE0783368.1"/>
    </source>
</evidence>
<name>A0A7S4C0P8_CHRCT</name>
<dbReference type="AlphaFoldDB" id="A0A7S4C0P8"/>
<accession>A0A7S4C0P8</accession>
<proteinExistence type="predicted"/>
<organism evidence="1">
    <name type="scientific">Chrysotila carterae</name>
    <name type="common">Marine alga</name>
    <name type="synonym">Syracosphaera carterae</name>
    <dbReference type="NCBI Taxonomy" id="13221"/>
    <lineage>
        <taxon>Eukaryota</taxon>
        <taxon>Haptista</taxon>
        <taxon>Haptophyta</taxon>
        <taxon>Prymnesiophyceae</taxon>
        <taxon>Isochrysidales</taxon>
        <taxon>Isochrysidaceae</taxon>
        <taxon>Chrysotila</taxon>
    </lineage>
</organism>
<sequence length="106" mass="11791">MPFGSVYIGHSITHACAWPCMQTVAWMTCSCAVGLGVKQLEYPRRPCTYQFGNRDEKSLAKPRRFLDTAMSISNQKLPSDLKAESGLKGTHLRTSSPLLQAVCTRR</sequence>
<gene>
    <name evidence="1" type="ORF">PCAR00345_LOCUS36071</name>
</gene>
<dbReference type="EMBL" id="HBIZ01056938">
    <property type="protein sequence ID" value="CAE0783368.1"/>
    <property type="molecule type" value="Transcribed_RNA"/>
</dbReference>
<protein>
    <submittedName>
        <fullName evidence="1">Uncharacterized protein</fullName>
    </submittedName>
</protein>
<reference evidence="1" key="1">
    <citation type="submission" date="2021-01" db="EMBL/GenBank/DDBJ databases">
        <authorList>
            <person name="Corre E."/>
            <person name="Pelletier E."/>
            <person name="Niang G."/>
            <person name="Scheremetjew M."/>
            <person name="Finn R."/>
            <person name="Kale V."/>
            <person name="Holt S."/>
            <person name="Cochrane G."/>
            <person name="Meng A."/>
            <person name="Brown T."/>
            <person name="Cohen L."/>
        </authorList>
    </citation>
    <scope>NUCLEOTIDE SEQUENCE</scope>
    <source>
        <strain evidence="1">CCMP645</strain>
    </source>
</reference>